<dbReference type="Proteomes" id="UP000249829">
    <property type="component" value="Unassembled WGS sequence"/>
</dbReference>
<evidence type="ECO:0000313" key="4">
    <source>
        <dbReference type="Proteomes" id="UP000249829"/>
    </source>
</evidence>
<dbReference type="OMA" id="GPIRPWF"/>
<dbReference type="AlphaFoldDB" id="A0A2V5HMR0"/>
<accession>A0A2V5HMR0</accession>
<sequence>MASKPTNLPQLLCLALPLFGLLTQAAPNPLTPSPNTQLESHGGAPDETGIQNYPSSCQNPCDGVTPNATDPVSGSYYCSYCICNNRLLGPANFEPASNFTDFFVDWKPLDSQCPRDWLCTWSNFTAGPYLNTQYYYPQNDGFKGCPENVTLEVGTRVDRFGSPRGGYLATPETSFAQRSIPPSNLNIFNDSTLYNYWQYEVRRPFWAFYGEVLPWFGQPGGGEQWYVPAGLGPLIDNGTLVLVAAKTYEGDGSDEEYRAAAWMQAEDAVVMGENEMYH</sequence>
<evidence type="ECO:0000259" key="2">
    <source>
        <dbReference type="Pfam" id="PF14021"/>
    </source>
</evidence>
<dbReference type="GO" id="GO:0050135">
    <property type="term" value="F:NADP+ nucleosidase activity"/>
    <property type="evidence" value="ECO:0007669"/>
    <property type="project" value="InterPro"/>
</dbReference>
<feature type="chain" id="PRO_5016039897" description="TNT domain-containing protein" evidence="1">
    <location>
        <begin position="26"/>
        <end position="278"/>
    </location>
</feature>
<feature type="signal peptide" evidence="1">
    <location>
        <begin position="1"/>
        <end position="25"/>
    </location>
</feature>
<dbReference type="PANTHER" id="PTHR42059">
    <property type="entry name" value="TNT DOMAIN-CONTAINING PROTEIN"/>
    <property type="match status" value="1"/>
</dbReference>
<keyword evidence="4" id="KW-1185">Reference proteome</keyword>
<evidence type="ECO:0000256" key="1">
    <source>
        <dbReference type="SAM" id="SignalP"/>
    </source>
</evidence>
<keyword evidence="1" id="KW-0732">Signal</keyword>
<evidence type="ECO:0000313" key="3">
    <source>
        <dbReference type="EMBL" id="PYI17510.1"/>
    </source>
</evidence>
<protein>
    <recommendedName>
        <fullName evidence="2">TNT domain-containing protein</fullName>
    </recommendedName>
</protein>
<reference evidence="3 4" key="1">
    <citation type="submission" date="2018-02" db="EMBL/GenBank/DDBJ databases">
        <title>The genomes of Aspergillus section Nigri reveals drivers in fungal speciation.</title>
        <authorList>
            <consortium name="DOE Joint Genome Institute"/>
            <person name="Vesth T.C."/>
            <person name="Nybo J."/>
            <person name="Theobald S."/>
            <person name="Brandl J."/>
            <person name="Frisvad J.C."/>
            <person name="Nielsen K.F."/>
            <person name="Lyhne E.K."/>
            <person name="Kogle M.E."/>
            <person name="Kuo A."/>
            <person name="Riley R."/>
            <person name="Clum A."/>
            <person name="Nolan M."/>
            <person name="Lipzen A."/>
            <person name="Salamov A."/>
            <person name="Henrissat B."/>
            <person name="Wiebenga A."/>
            <person name="De vries R.P."/>
            <person name="Grigoriev I.V."/>
            <person name="Mortensen U.H."/>
            <person name="Andersen M.R."/>
            <person name="Baker S.E."/>
        </authorList>
    </citation>
    <scope>NUCLEOTIDE SEQUENCE [LARGE SCALE GENOMIC DNA]</scope>
    <source>
        <strain evidence="3 4">CBS 115571</strain>
    </source>
</reference>
<dbReference type="PANTHER" id="PTHR42059:SF1">
    <property type="entry name" value="TNT DOMAIN-CONTAINING PROTEIN"/>
    <property type="match status" value="1"/>
</dbReference>
<proteinExistence type="predicted"/>
<dbReference type="EMBL" id="KZ825155">
    <property type="protein sequence ID" value="PYI17510.1"/>
    <property type="molecule type" value="Genomic_DNA"/>
</dbReference>
<organism evidence="3 4">
    <name type="scientific">Aspergillus violaceofuscus (strain CBS 115571)</name>
    <dbReference type="NCBI Taxonomy" id="1450538"/>
    <lineage>
        <taxon>Eukaryota</taxon>
        <taxon>Fungi</taxon>
        <taxon>Dikarya</taxon>
        <taxon>Ascomycota</taxon>
        <taxon>Pezizomycotina</taxon>
        <taxon>Eurotiomycetes</taxon>
        <taxon>Eurotiomycetidae</taxon>
        <taxon>Eurotiales</taxon>
        <taxon>Aspergillaceae</taxon>
        <taxon>Aspergillus</taxon>
    </lineage>
</organism>
<feature type="domain" description="TNT" evidence="2">
    <location>
        <begin position="150"/>
        <end position="241"/>
    </location>
</feature>
<dbReference type="InterPro" id="IPR053024">
    <property type="entry name" value="Fungal_surface_NADase"/>
</dbReference>
<name>A0A2V5HMR0_ASPV1</name>
<dbReference type="Pfam" id="PF14021">
    <property type="entry name" value="TNT"/>
    <property type="match status" value="1"/>
</dbReference>
<dbReference type="InterPro" id="IPR025331">
    <property type="entry name" value="TNT"/>
</dbReference>
<gene>
    <name evidence="3" type="ORF">BO99DRAFT_404257</name>
</gene>